<sequence>MNEVLTTQFLETLSDIGALQLYVSEKNGIISTFFTGPSEKFVQIQSSLEYMPEKLGSAYLVQLGLSEYVERIYPGFLDRYKEERDKLANSEIENGED</sequence>
<protein>
    <recommendedName>
        <fullName evidence="3">KTSC domain-containing protein</fullName>
    </recommendedName>
</protein>
<evidence type="ECO:0008006" key="3">
    <source>
        <dbReference type="Google" id="ProtNLM"/>
    </source>
</evidence>
<evidence type="ECO:0000313" key="2">
    <source>
        <dbReference type="Proteomes" id="UP001517247"/>
    </source>
</evidence>
<gene>
    <name evidence="1" type="ORF">E6A44_003030</name>
</gene>
<dbReference type="Proteomes" id="UP001517247">
    <property type="component" value="Unassembled WGS sequence"/>
</dbReference>
<proteinExistence type="predicted"/>
<keyword evidence="2" id="KW-1185">Reference proteome</keyword>
<accession>A0ABW9J5R3</accession>
<dbReference type="EMBL" id="SSHJ02000001">
    <property type="protein sequence ID" value="MFN0254526.1"/>
    <property type="molecule type" value="Genomic_DNA"/>
</dbReference>
<reference evidence="1 2" key="1">
    <citation type="submission" date="2024-12" db="EMBL/GenBank/DDBJ databases">
        <authorList>
            <person name="Hu S."/>
        </authorList>
    </citation>
    <scope>NUCLEOTIDE SEQUENCE [LARGE SCALE GENOMIC DNA]</scope>
    <source>
        <strain evidence="1 2">THG-T11</strain>
    </source>
</reference>
<organism evidence="1 2">
    <name type="scientific">Pedobacter ureilyticus</name>
    <dbReference type="NCBI Taxonomy" id="1393051"/>
    <lineage>
        <taxon>Bacteria</taxon>
        <taxon>Pseudomonadati</taxon>
        <taxon>Bacteroidota</taxon>
        <taxon>Sphingobacteriia</taxon>
        <taxon>Sphingobacteriales</taxon>
        <taxon>Sphingobacteriaceae</taxon>
        <taxon>Pedobacter</taxon>
    </lineage>
</organism>
<evidence type="ECO:0000313" key="1">
    <source>
        <dbReference type="EMBL" id="MFN0254526.1"/>
    </source>
</evidence>
<name>A0ABW9J5R3_9SPHI</name>
<dbReference type="RefSeq" id="WP_138721675.1">
    <property type="nucleotide sequence ID" value="NZ_SSHJ02000001.1"/>
</dbReference>
<comment type="caution">
    <text evidence="1">The sequence shown here is derived from an EMBL/GenBank/DDBJ whole genome shotgun (WGS) entry which is preliminary data.</text>
</comment>